<dbReference type="GO" id="GO:0003723">
    <property type="term" value="F:RNA binding"/>
    <property type="evidence" value="ECO:0007669"/>
    <property type="project" value="UniProtKB-UniRule"/>
</dbReference>
<dbReference type="InterPro" id="IPR052462">
    <property type="entry name" value="SLIRP/GR-RBP-like"/>
</dbReference>
<feature type="domain" description="RRM" evidence="3">
    <location>
        <begin position="71"/>
        <end position="149"/>
    </location>
</feature>
<evidence type="ECO:0000259" key="3">
    <source>
        <dbReference type="PROSITE" id="PS50102"/>
    </source>
</evidence>
<protein>
    <recommendedName>
        <fullName evidence="3">RRM domain-containing protein</fullName>
    </recommendedName>
</protein>
<organism evidence="4 5">
    <name type="scientific">Setaria italica</name>
    <name type="common">Foxtail millet</name>
    <name type="synonym">Panicum italicum</name>
    <dbReference type="NCBI Taxonomy" id="4555"/>
    <lineage>
        <taxon>Eukaryota</taxon>
        <taxon>Viridiplantae</taxon>
        <taxon>Streptophyta</taxon>
        <taxon>Embryophyta</taxon>
        <taxon>Tracheophyta</taxon>
        <taxon>Spermatophyta</taxon>
        <taxon>Magnoliopsida</taxon>
        <taxon>Liliopsida</taxon>
        <taxon>Poales</taxon>
        <taxon>Poaceae</taxon>
        <taxon>PACMAD clade</taxon>
        <taxon>Panicoideae</taxon>
        <taxon>Panicodae</taxon>
        <taxon>Paniceae</taxon>
        <taxon>Cenchrinae</taxon>
        <taxon>Setaria</taxon>
    </lineage>
</organism>
<dbReference type="Pfam" id="PF00076">
    <property type="entry name" value="RRM_1"/>
    <property type="match status" value="1"/>
</dbReference>
<name>K3YAD7_SETIT</name>
<sequence>MNAARGYARHQNRNDLASRLSRTVAPISLAPSKGAAMAMAALRGASRCLASGGSPAAVRPMLLAHSRGITYKLFIGGLSQFATEDTLAEAFSRYGQVIEATIVTDKMTDKPKGFGFVKFASQEEANTAREEMNGKVLNGRVIYVDIAKPKLERDADARPIARGPPKPFGND</sequence>
<dbReference type="InterPro" id="IPR000504">
    <property type="entry name" value="RRM_dom"/>
</dbReference>
<dbReference type="Gene3D" id="3.30.70.330">
    <property type="match status" value="1"/>
</dbReference>
<accession>K3YAD7</accession>
<dbReference type="eggNOG" id="KOG0118">
    <property type="taxonomic scope" value="Eukaryota"/>
</dbReference>
<dbReference type="EnsemblPlants" id="KQK97203">
    <property type="protein sequence ID" value="KQK97203"/>
    <property type="gene ID" value="SETIT_011179mg"/>
</dbReference>
<dbReference type="PROSITE" id="PS50102">
    <property type="entry name" value="RRM"/>
    <property type="match status" value="1"/>
</dbReference>
<evidence type="ECO:0000256" key="2">
    <source>
        <dbReference type="PROSITE-ProRule" id="PRU00176"/>
    </source>
</evidence>
<keyword evidence="1 2" id="KW-0694">RNA-binding</keyword>
<dbReference type="PANTHER" id="PTHR48027">
    <property type="entry name" value="HETEROGENEOUS NUCLEAR RIBONUCLEOPROTEIN 87F-RELATED"/>
    <property type="match status" value="1"/>
</dbReference>
<dbReference type="EMBL" id="AGNK02004334">
    <property type="status" value="NOT_ANNOTATED_CDS"/>
    <property type="molecule type" value="Genomic_DNA"/>
</dbReference>
<dbReference type="Proteomes" id="UP000004995">
    <property type="component" value="Unassembled WGS sequence"/>
</dbReference>
<evidence type="ECO:0000313" key="4">
    <source>
        <dbReference type="EnsemblPlants" id="KQK97203"/>
    </source>
</evidence>
<dbReference type="OMA" id="FYTNDKG"/>
<dbReference type="STRING" id="4555.K3YAD7"/>
<dbReference type="AlphaFoldDB" id="K3YAD7"/>
<dbReference type="FunCoup" id="K3YAD7">
    <property type="interactions" value="473"/>
</dbReference>
<keyword evidence="5" id="KW-1185">Reference proteome</keyword>
<proteinExistence type="predicted"/>
<dbReference type="ExpressionAtlas" id="K3YAD7">
    <property type="expression patterns" value="baseline"/>
</dbReference>
<dbReference type="Gramene" id="KQK97203">
    <property type="protein sequence ID" value="KQK97203"/>
    <property type="gene ID" value="SETIT_011179mg"/>
</dbReference>
<dbReference type="HOGENOM" id="CLU_012062_28_4_1"/>
<dbReference type="InterPro" id="IPR035979">
    <property type="entry name" value="RBD_domain_sf"/>
</dbReference>
<dbReference type="SUPFAM" id="SSF54928">
    <property type="entry name" value="RNA-binding domain, RBD"/>
    <property type="match status" value="1"/>
</dbReference>
<reference evidence="5" key="1">
    <citation type="journal article" date="2012" name="Nat. Biotechnol.">
        <title>Reference genome sequence of the model plant Setaria.</title>
        <authorList>
            <person name="Bennetzen J.L."/>
            <person name="Schmutz J."/>
            <person name="Wang H."/>
            <person name="Percifield R."/>
            <person name="Hawkins J."/>
            <person name="Pontaroli A.C."/>
            <person name="Estep M."/>
            <person name="Feng L."/>
            <person name="Vaughn J.N."/>
            <person name="Grimwood J."/>
            <person name="Jenkins J."/>
            <person name="Barry K."/>
            <person name="Lindquist E."/>
            <person name="Hellsten U."/>
            <person name="Deshpande S."/>
            <person name="Wang X."/>
            <person name="Wu X."/>
            <person name="Mitros T."/>
            <person name="Triplett J."/>
            <person name="Yang X."/>
            <person name="Ye C.Y."/>
            <person name="Mauro-Herrera M."/>
            <person name="Wang L."/>
            <person name="Li P."/>
            <person name="Sharma M."/>
            <person name="Sharma R."/>
            <person name="Ronald P.C."/>
            <person name="Panaud O."/>
            <person name="Kellogg E.A."/>
            <person name="Brutnell T.P."/>
            <person name="Doust A.N."/>
            <person name="Tuskan G.A."/>
            <person name="Rokhsar D."/>
            <person name="Devos K.M."/>
        </authorList>
    </citation>
    <scope>NUCLEOTIDE SEQUENCE [LARGE SCALE GENOMIC DNA]</scope>
    <source>
        <strain evidence="5">cv. Yugu1</strain>
    </source>
</reference>
<evidence type="ECO:0000313" key="5">
    <source>
        <dbReference type="Proteomes" id="UP000004995"/>
    </source>
</evidence>
<reference evidence="4" key="2">
    <citation type="submission" date="2018-08" db="UniProtKB">
        <authorList>
            <consortium name="EnsemblPlants"/>
        </authorList>
    </citation>
    <scope>IDENTIFICATION</scope>
    <source>
        <strain evidence="4">Yugu1</strain>
    </source>
</reference>
<dbReference type="FunFam" id="3.30.70.330:FF:000905">
    <property type="entry name" value="RNA-binding family protein"/>
    <property type="match status" value="1"/>
</dbReference>
<evidence type="ECO:0000256" key="1">
    <source>
        <dbReference type="ARBA" id="ARBA00022884"/>
    </source>
</evidence>
<dbReference type="InParanoid" id="K3YAD7"/>
<dbReference type="SMART" id="SM00360">
    <property type="entry name" value="RRM"/>
    <property type="match status" value="1"/>
</dbReference>
<dbReference type="InterPro" id="IPR012677">
    <property type="entry name" value="Nucleotide-bd_a/b_plait_sf"/>
</dbReference>